<dbReference type="OrthoDB" id="34537at2157"/>
<accession>A0A510E4W1</accession>
<dbReference type="STRING" id="1294262.GCA_001316085_01771"/>
<dbReference type="EMBL" id="AP018930">
    <property type="protein sequence ID" value="BBG27534.1"/>
    <property type="molecule type" value="Genomic_DNA"/>
</dbReference>
<evidence type="ECO:0000313" key="1">
    <source>
        <dbReference type="EMBL" id="BBG24745.1"/>
    </source>
</evidence>
<keyword evidence="3" id="KW-1185">Reference proteome</keyword>
<gene>
    <name evidence="1" type="ORF">IC006_2079</name>
    <name evidence="2" type="ORF">IC007_2088</name>
</gene>
<evidence type="ECO:0000313" key="2">
    <source>
        <dbReference type="EMBL" id="BBG27534.1"/>
    </source>
</evidence>
<protein>
    <submittedName>
        <fullName evidence="1">Uncharacterized protein</fullName>
    </submittedName>
</protein>
<proteinExistence type="predicted"/>
<accession>A0A510DX23</accession>
<sequence length="118" mass="13365">MDIPEDIKSNLKESSCLAFRDGIVLCKSNDFPLKSDASSVTEIDRSAQDILIRHVIYDHPESPLTVEYTADRKFIEKIVNNKHVNVVFLDDSMKEKSLVKVQLSKEEIAIMKKEASLA</sequence>
<reference evidence="4" key="1">
    <citation type="submission" date="2018-09" db="EMBL/GenBank/DDBJ databases">
        <title>Complete Genome Sequencing of Sulfolobus sp. JCM 16834.</title>
        <authorList>
            <person name="Kato S."/>
            <person name="Itoh T."/>
            <person name="Ohkuma M."/>
        </authorList>
    </citation>
    <scope>NUCLEOTIDE SEQUENCE [LARGE SCALE GENOMIC DNA]</scope>
    <source>
        <strain evidence="4">IC-007</strain>
    </source>
</reference>
<dbReference type="Proteomes" id="UP000322983">
    <property type="component" value="Chromosome"/>
</dbReference>
<dbReference type="Proteomes" id="UP000325030">
    <property type="component" value="Chromosome"/>
</dbReference>
<dbReference type="KEGG" id="step:IC006_2079"/>
<evidence type="ECO:0000313" key="3">
    <source>
        <dbReference type="Proteomes" id="UP000322983"/>
    </source>
</evidence>
<dbReference type="AlphaFoldDB" id="A0A510DX23"/>
<organism evidence="1 3">
    <name type="scientific">Sulfuracidifex tepidarius</name>
    <dbReference type="NCBI Taxonomy" id="1294262"/>
    <lineage>
        <taxon>Archaea</taxon>
        <taxon>Thermoproteota</taxon>
        <taxon>Thermoprotei</taxon>
        <taxon>Sulfolobales</taxon>
        <taxon>Sulfolobaceae</taxon>
        <taxon>Sulfuracidifex</taxon>
    </lineage>
</organism>
<reference evidence="1 3" key="2">
    <citation type="journal article" date="2020" name="Int. J. Syst. Evol. Microbiol.">
        <title>Sulfuracidifex tepidarius gen. nov., sp. nov. and transfer of Sulfolobus metallicus Huber and Stetter 1992 to the genus Sulfuracidifex as Sulfuracidifex metallicus comb. nov.</title>
        <authorList>
            <person name="Itoh T."/>
            <person name="Miura T."/>
            <person name="Sakai H.D."/>
            <person name="Kato S."/>
            <person name="Ohkuma M."/>
            <person name="Takashina T."/>
        </authorList>
    </citation>
    <scope>NUCLEOTIDE SEQUENCE [LARGE SCALE GENOMIC DNA]</scope>
    <source>
        <strain evidence="1 3">IC-006</strain>
        <strain evidence="2">IC-007</strain>
    </source>
</reference>
<name>A0A510DX23_9CREN</name>
<evidence type="ECO:0000313" key="4">
    <source>
        <dbReference type="Proteomes" id="UP000325030"/>
    </source>
</evidence>
<dbReference type="RefSeq" id="WP_162302176.1">
    <property type="nucleotide sequence ID" value="NZ_AP018930.1"/>
</dbReference>
<dbReference type="EMBL" id="AP018929">
    <property type="protein sequence ID" value="BBG24745.1"/>
    <property type="molecule type" value="Genomic_DNA"/>
</dbReference>
<dbReference type="GeneID" id="41718420"/>